<feature type="compositionally biased region" description="Low complexity" evidence="1">
    <location>
        <begin position="1387"/>
        <end position="1398"/>
    </location>
</feature>
<name>A0A6G1FYZ1_9PEZI</name>
<dbReference type="Proteomes" id="UP000504638">
    <property type="component" value="Unplaced"/>
</dbReference>
<dbReference type="OrthoDB" id="1262810at2759"/>
<dbReference type="PANTHER" id="PTHR32387:SF0">
    <property type="entry name" value="PROTEIN NO VEIN"/>
    <property type="match status" value="1"/>
</dbReference>
<feature type="region of interest" description="Disordered" evidence="1">
    <location>
        <begin position="1338"/>
        <end position="1443"/>
    </location>
</feature>
<reference evidence="4" key="2">
    <citation type="submission" date="2020-04" db="EMBL/GenBank/DDBJ databases">
        <authorList>
            <consortium name="NCBI Genome Project"/>
        </authorList>
    </citation>
    <scope>NUCLEOTIDE SEQUENCE</scope>
    <source>
        <strain evidence="4">CBS 781.70</strain>
    </source>
</reference>
<dbReference type="SUPFAM" id="SSF55874">
    <property type="entry name" value="ATPase domain of HSP90 chaperone/DNA topoisomerase II/histidine kinase"/>
    <property type="match status" value="1"/>
</dbReference>
<dbReference type="EMBL" id="ML975163">
    <property type="protein sequence ID" value="KAF1811004.1"/>
    <property type="molecule type" value="Genomic_DNA"/>
</dbReference>
<gene>
    <name evidence="2 4" type="ORF">P152DRAFT_483336</name>
</gene>
<evidence type="ECO:0000256" key="1">
    <source>
        <dbReference type="SAM" id="MobiDB-lite"/>
    </source>
</evidence>
<dbReference type="InterPro" id="IPR052957">
    <property type="entry name" value="Auxin_embryo_med"/>
</dbReference>
<proteinExistence type="predicted"/>
<dbReference type="Gene3D" id="3.30.565.10">
    <property type="entry name" value="Histidine kinase-like ATPase, C-terminal domain"/>
    <property type="match status" value="1"/>
</dbReference>
<reference evidence="4" key="3">
    <citation type="submission" date="2025-04" db="UniProtKB">
        <authorList>
            <consortium name="RefSeq"/>
        </authorList>
    </citation>
    <scope>IDENTIFICATION</scope>
    <source>
        <strain evidence="4">CBS 781.70</strain>
    </source>
</reference>
<dbReference type="RefSeq" id="XP_033532635.1">
    <property type="nucleotide sequence ID" value="XM_033681938.1"/>
</dbReference>
<evidence type="ECO:0008006" key="5">
    <source>
        <dbReference type="Google" id="ProtNLM"/>
    </source>
</evidence>
<evidence type="ECO:0000313" key="3">
    <source>
        <dbReference type="Proteomes" id="UP000504638"/>
    </source>
</evidence>
<dbReference type="GeneID" id="54422508"/>
<reference evidence="2 4" key="1">
    <citation type="submission" date="2020-01" db="EMBL/GenBank/DDBJ databases">
        <authorList>
            <consortium name="DOE Joint Genome Institute"/>
            <person name="Haridas S."/>
            <person name="Albert R."/>
            <person name="Binder M."/>
            <person name="Bloem J."/>
            <person name="Labutti K."/>
            <person name="Salamov A."/>
            <person name="Andreopoulos B."/>
            <person name="Baker S.E."/>
            <person name="Barry K."/>
            <person name="Bills G."/>
            <person name="Bluhm B.H."/>
            <person name="Cannon C."/>
            <person name="Castanera R."/>
            <person name="Culley D.E."/>
            <person name="Daum C."/>
            <person name="Ezra D."/>
            <person name="Gonzalez J.B."/>
            <person name="Henrissat B."/>
            <person name="Kuo A."/>
            <person name="Liang C."/>
            <person name="Lipzen A."/>
            <person name="Lutzoni F."/>
            <person name="Magnuson J."/>
            <person name="Mondo S."/>
            <person name="Nolan M."/>
            <person name="Ohm R."/>
            <person name="Pangilinan J."/>
            <person name="Park H.-J."/>
            <person name="Ramirez L."/>
            <person name="Alfaro M."/>
            <person name="Sun H."/>
            <person name="Tritt A."/>
            <person name="Yoshinaga Y."/>
            <person name="Zwiers L.-H."/>
            <person name="Turgeon B.G."/>
            <person name="Goodwin S.B."/>
            <person name="Spatafora J.W."/>
            <person name="Crous P.W."/>
            <person name="Grigoriev I.V."/>
        </authorList>
    </citation>
    <scope>NUCLEOTIDE SEQUENCE</scope>
    <source>
        <strain evidence="2 4">CBS 781.70</strain>
    </source>
</reference>
<dbReference type="NCBIfam" id="NF047352">
    <property type="entry name" value="P_loop_sacsin"/>
    <property type="match status" value="1"/>
</dbReference>
<keyword evidence="3" id="KW-1185">Reference proteome</keyword>
<sequence length="1664" mass="187911">MTIPISKERGREVVAEMRRKNGGMSQKLTEKLHLLEKDDESELLGIISGLRGQLGASLSSLTDNLNSEDTRFIYELIQNAEDTKFDVALSKGETPFLSFDILPKHVIVDSNEDGFTEEDVRAICDINKSTKAGQQQKERRGYIGEKGIGFKSVFRVASRVHIQSVNLSFSFKRPSVDLRDSMGMITPMDEDFLPLPPSVRTRMVLTLTNPASIKESVKDLFDLQGTMMLFFNKLKQLKVNDHLDSDSITTTSYTYNKGGLNDERGQIKKQVQRNCDDPEISISYFRVFEKDVSGLPEHQLRKTRSAPVALAFPVTAKDEPIVVPQMTYAYLPLRKANFNFLIQSDFVTSINREDVDHSERNKALLTEIGSLFAVAVLEFCRHKTLRYSWPLWLPYDAVPSDFWSIAKDRIVETLKSTRILFSRSNNDLFLPTSLRKPGSDSVDKFGNPLFRDILPEIYISKAYEGNPLGRLYEVLGLKTENITEFLDRVSADLQEQDSLWKSSTTSDEWQSRASVALKEFLKKFAPGIQRKIRQLKLIPLTSNRWIAADDVDSSVYFDRTDGVPIPNDLGLCLVPNSMTQNIARQELFEKLGVQPCTPSLVIQKIDDRYREYWLKSPFGRQIELADAVSHIGYLFQKSPPEDSIANHDIGLFGNSSLVRLCGTEKSNLYFRNPRDQDEYGPSSLLRDDKDEPVRLRNHTELKAEFLDDAYFSAAGEHERNDGNTFRSWLQVWAGVRSSIPLLDDTGTSLSVEAEYVRQRQPDKFVGFLKRSWRASGLDDKMFFAARKSLRQIDVLTQKGFTELRKAYLPTPEMIEFAEKLQISDFPFLQLPQKLDLLNQDDWTFLRHVGVVVTSTRQFYQQCLLEVKAQTEGPGTAASACTVYQALSSCCNSTTELESIRKWLRENEGIYFRQAFNMKLSVSKWQSHDSCIWDGPSWETYASVLKSVPEYTGLQDFFRVTLKIRDICLEDALKELQWRSCGKGVAAVVEIKAIYHYIWRQVEHDSNGAPSIKAAFEKEKMIFNCPSGSWLSASDAIWADATLQIPDKVSIAAQYPELKDFFLGILKVQKPDLQMHIDALKALGGDLSRYADIKRSIIQISLMDPTKDDLDKFGRAQVFPVLTKDKQMRLADKDAGFFILDRKEHISAFEDRLNKLDFSLAEIQKAGAFLDAAGLSGRYSSACVDESTTAEGGCRSVRLTGSFNEKAYFMTCCALHFGSAKFGSDETGLYDLFRSTSIYTSGGISTSITLTQYDITHRVPLPSAKFHLEHRNGRLDLYVPRRRSDQEVCFKQQLPSSIFRFLLCRNSRAEKVLGDIIQSSCVSVADRIITNAGVAELEGLDKPDVDDDDDDDAEDDYDGSEENSPDSNQHRTSSVQGGVFMPAVSDTAPNSAPSQPASPSRDRLRSTSDAYDAPALSRTSSSEEIVERDRIHISPEIPDRDSTSQMAPYTELLKHIVEAAARTALPNIGESVFSEPADPTALWTNLNTEAVFGPRLLDRDNMIGAAGELFVFEFLCSRLQDFGKLNWPSTIRKYIRVHPSHTTLEPWKGTETADLVYEDSSGRLRELLVNAGYDCPSKPSTKFLLEVKTTTKDCSEPFFMKSGQYNLMQRAHSSLLSDTPEVYVLCRVFGISSRRIGWRLFLDPEAARETGELQFSTHSWKVASR</sequence>
<dbReference type="InterPro" id="IPR036890">
    <property type="entry name" value="HATPase_C_sf"/>
</dbReference>
<evidence type="ECO:0000313" key="2">
    <source>
        <dbReference type="EMBL" id="KAF1811004.1"/>
    </source>
</evidence>
<dbReference type="PANTHER" id="PTHR32387">
    <property type="entry name" value="WU:FJ29H11"/>
    <property type="match status" value="1"/>
</dbReference>
<evidence type="ECO:0000313" key="4">
    <source>
        <dbReference type="RefSeq" id="XP_033532635.1"/>
    </source>
</evidence>
<feature type="compositionally biased region" description="Polar residues" evidence="1">
    <location>
        <begin position="1364"/>
        <end position="1375"/>
    </location>
</feature>
<feature type="compositionally biased region" description="Basic and acidic residues" evidence="1">
    <location>
        <begin position="1424"/>
        <end position="1441"/>
    </location>
</feature>
<feature type="compositionally biased region" description="Acidic residues" evidence="1">
    <location>
        <begin position="1343"/>
        <end position="1363"/>
    </location>
</feature>
<accession>A0A6G1FYZ1</accession>
<protein>
    <recommendedName>
        <fullName evidence="5">Protein NO VEIN C-terminal domain-containing protein</fullName>
    </recommendedName>
</protein>
<organism evidence="2">
    <name type="scientific">Eremomyces bilateralis CBS 781.70</name>
    <dbReference type="NCBI Taxonomy" id="1392243"/>
    <lineage>
        <taxon>Eukaryota</taxon>
        <taxon>Fungi</taxon>
        <taxon>Dikarya</taxon>
        <taxon>Ascomycota</taxon>
        <taxon>Pezizomycotina</taxon>
        <taxon>Dothideomycetes</taxon>
        <taxon>Dothideomycetes incertae sedis</taxon>
        <taxon>Eremomycetales</taxon>
        <taxon>Eremomycetaceae</taxon>
        <taxon>Eremomyces</taxon>
    </lineage>
</organism>